<evidence type="ECO:0000256" key="7">
    <source>
        <dbReference type="ARBA" id="ARBA00022989"/>
    </source>
</evidence>
<evidence type="ECO:0000256" key="3">
    <source>
        <dbReference type="ARBA" id="ARBA00022670"/>
    </source>
</evidence>
<dbReference type="HAMAP" id="MF_00161">
    <property type="entry name" value="LspA"/>
    <property type="match status" value="1"/>
</dbReference>
<evidence type="ECO:0000256" key="5">
    <source>
        <dbReference type="ARBA" id="ARBA00022750"/>
    </source>
</evidence>
<dbReference type="EC" id="3.4.23.36" evidence="9"/>
<dbReference type="RefSeq" id="WP_184065738.1">
    <property type="nucleotide sequence ID" value="NZ_JACHNZ010000007.1"/>
</dbReference>
<dbReference type="GO" id="GO:0004190">
    <property type="term" value="F:aspartic-type endopeptidase activity"/>
    <property type="evidence" value="ECO:0007669"/>
    <property type="project" value="UniProtKB-UniRule"/>
</dbReference>
<dbReference type="AlphaFoldDB" id="A0A7W7AZL1"/>
<feature type="transmembrane region" description="Helical" evidence="9">
    <location>
        <begin position="127"/>
        <end position="151"/>
    </location>
</feature>
<evidence type="ECO:0000256" key="11">
    <source>
        <dbReference type="RuleBase" id="RU004181"/>
    </source>
</evidence>
<protein>
    <recommendedName>
        <fullName evidence="9">Lipoprotein signal peptidase</fullName>
        <ecNumber evidence="9">3.4.23.36</ecNumber>
    </recommendedName>
    <alternativeName>
        <fullName evidence="9">Prolipoprotein signal peptidase</fullName>
    </alternativeName>
    <alternativeName>
        <fullName evidence="9">Signal peptidase II</fullName>
        <shortName evidence="9">SPase II</shortName>
    </alternativeName>
</protein>
<dbReference type="GO" id="GO:0006508">
    <property type="term" value="P:proteolysis"/>
    <property type="evidence" value="ECO:0007669"/>
    <property type="project" value="UniProtKB-KW"/>
</dbReference>
<evidence type="ECO:0000256" key="2">
    <source>
        <dbReference type="ARBA" id="ARBA00022475"/>
    </source>
</evidence>
<comment type="caution">
    <text evidence="12">The sequence shown here is derived from an EMBL/GenBank/DDBJ whole genome shotgun (WGS) entry which is preliminary data.</text>
</comment>
<comment type="catalytic activity">
    <reaction evidence="9 10">
        <text>Release of signal peptides from bacterial membrane prolipoproteins. Hydrolyzes -Xaa-Yaa-Zaa-|-(S,diacylglyceryl)Cys-, in which Xaa is hydrophobic (preferably Leu), and Yaa (Ala or Ser) and Zaa (Gly or Ala) have small, neutral side chains.</text>
        <dbReference type="EC" id="3.4.23.36"/>
    </reaction>
</comment>
<keyword evidence="13" id="KW-1185">Reference proteome</keyword>
<sequence length="159" mass="17176">MTAARAYLLSAAIFVVDQLVKLWIIAGIGLQAKGSINLLPVLSLTWVENRGVSMGLLQADGATERWILTAVTALIAGGVAWWMRKETNRIDILALALVLGGALGNIVDRVRFGYVVDFVHVHVGAWSFYVFNVADAAITIGVAILLLRAFFERKPAAAE</sequence>
<feature type="transmembrane region" description="Helical" evidence="9">
    <location>
        <begin position="66"/>
        <end position="83"/>
    </location>
</feature>
<dbReference type="Pfam" id="PF01252">
    <property type="entry name" value="Peptidase_A8"/>
    <property type="match status" value="1"/>
</dbReference>
<dbReference type="NCBIfam" id="TIGR00077">
    <property type="entry name" value="lspA"/>
    <property type="match status" value="1"/>
</dbReference>
<evidence type="ECO:0000256" key="4">
    <source>
        <dbReference type="ARBA" id="ARBA00022692"/>
    </source>
</evidence>
<evidence type="ECO:0000256" key="10">
    <source>
        <dbReference type="RuleBase" id="RU000594"/>
    </source>
</evidence>
<keyword evidence="5 9" id="KW-0064">Aspartyl protease</keyword>
<comment type="similarity">
    <text evidence="1 9 11">Belongs to the peptidase A8 family.</text>
</comment>
<name>A0A7W7AZL1_9SPHN</name>
<gene>
    <name evidence="9" type="primary">lspA</name>
    <name evidence="12" type="ORF">GGQ98_000907</name>
</gene>
<evidence type="ECO:0000256" key="8">
    <source>
        <dbReference type="ARBA" id="ARBA00023136"/>
    </source>
</evidence>
<dbReference type="PANTHER" id="PTHR33695:SF1">
    <property type="entry name" value="LIPOPROTEIN SIGNAL PEPTIDASE"/>
    <property type="match status" value="1"/>
</dbReference>
<keyword evidence="6 9" id="KW-0378">Hydrolase</keyword>
<dbReference type="UniPathway" id="UPA00665"/>
<evidence type="ECO:0000256" key="6">
    <source>
        <dbReference type="ARBA" id="ARBA00022801"/>
    </source>
</evidence>
<keyword evidence="2 9" id="KW-1003">Cell membrane</keyword>
<feature type="active site" evidence="9">
    <location>
        <position position="117"/>
    </location>
</feature>
<proteinExistence type="inferred from homology"/>
<keyword evidence="8 9" id="KW-0472">Membrane</keyword>
<dbReference type="InterPro" id="IPR001872">
    <property type="entry name" value="Peptidase_A8"/>
</dbReference>
<dbReference type="EMBL" id="JACHNZ010000007">
    <property type="protein sequence ID" value="MBB4631300.1"/>
    <property type="molecule type" value="Genomic_DNA"/>
</dbReference>
<evidence type="ECO:0000256" key="9">
    <source>
        <dbReference type="HAMAP-Rule" id="MF_00161"/>
    </source>
</evidence>
<organism evidence="12 13">
    <name type="scientific">Sphingosinicella soli</name>
    <dbReference type="NCBI Taxonomy" id="333708"/>
    <lineage>
        <taxon>Bacteria</taxon>
        <taxon>Pseudomonadati</taxon>
        <taxon>Pseudomonadota</taxon>
        <taxon>Alphaproteobacteria</taxon>
        <taxon>Sphingomonadales</taxon>
        <taxon>Sphingosinicellaceae</taxon>
        <taxon>Sphingosinicella</taxon>
    </lineage>
</organism>
<feature type="active site" evidence="9">
    <location>
        <position position="135"/>
    </location>
</feature>
<keyword evidence="7 9" id="KW-1133">Transmembrane helix</keyword>
<evidence type="ECO:0000313" key="13">
    <source>
        <dbReference type="Proteomes" id="UP000566324"/>
    </source>
</evidence>
<feature type="transmembrane region" description="Helical" evidence="9">
    <location>
        <begin position="90"/>
        <end position="107"/>
    </location>
</feature>
<evidence type="ECO:0000313" key="12">
    <source>
        <dbReference type="EMBL" id="MBB4631300.1"/>
    </source>
</evidence>
<keyword evidence="3 9" id="KW-0645">Protease</keyword>
<comment type="pathway">
    <text evidence="9">Protein modification; lipoprotein biosynthesis (signal peptide cleavage).</text>
</comment>
<comment type="subcellular location">
    <subcellularLocation>
        <location evidence="9">Cell membrane</location>
        <topology evidence="9">Multi-pass membrane protein</topology>
    </subcellularLocation>
</comment>
<accession>A0A7W7AZL1</accession>
<evidence type="ECO:0000256" key="1">
    <source>
        <dbReference type="ARBA" id="ARBA00006139"/>
    </source>
</evidence>
<dbReference type="Proteomes" id="UP000566324">
    <property type="component" value="Unassembled WGS sequence"/>
</dbReference>
<reference evidence="12 13" key="1">
    <citation type="submission" date="2020-08" db="EMBL/GenBank/DDBJ databases">
        <title>Genomic Encyclopedia of Type Strains, Phase IV (KMG-IV): sequencing the most valuable type-strain genomes for metagenomic binning, comparative biology and taxonomic classification.</title>
        <authorList>
            <person name="Goeker M."/>
        </authorList>
    </citation>
    <scope>NUCLEOTIDE SEQUENCE [LARGE SCALE GENOMIC DNA]</scope>
    <source>
        <strain evidence="12 13">DSM 17328</strain>
    </source>
</reference>
<dbReference type="GO" id="GO:0005886">
    <property type="term" value="C:plasma membrane"/>
    <property type="evidence" value="ECO:0007669"/>
    <property type="project" value="UniProtKB-SubCell"/>
</dbReference>
<dbReference type="PRINTS" id="PR00781">
    <property type="entry name" value="LIPOSIGPTASE"/>
</dbReference>
<keyword evidence="4 9" id="KW-0812">Transmembrane</keyword>
<dbReference type="PROSITE" id="PS00855">
    <property type="entry name" value="SPASE_II"/>
    <property type="match status" value="1"/>
</dbReference>
<feature type="transmembrane region" description="Helical" evidence="9">
    <location>
        <begin position="7"/>
        <end position="30"/>
    </location>
</feature>
<dbReference type="PANTHER" id="PTHR33695">
    <property type="entry name" value="LIPOPROTEIN SIGNAL PEPTIDASE"/>
    <property type="match status" value="1"/>
</dbReference>
<comment type="function">
    <text evidence="9 10">This protein specifically catalyzes the removal of signal peptides from prolipoproteins.</text>
</comment>